<gene>
    <name evidence="2" type="ORF">DCS_07076</name>
</gene>
<dbReference type="InParanoid" id="A0A151GDG9"/>
<keyword evidence="3" id="KW-1185">Reference proteome</keyword>
<evidence type="ECO:0000313" key="3">
    <source>
        <dbReference type="Proteomes" id="UP000076580"/>
    </source>
</evidence>
<dbReference type="RefSeq" id="XP_040654466.1">
    <property type="nucleotide sequence ID" value="XM_040804362.1"/>
</dbReference>
<organism evidence="2 3">
    <name type="scientific">Drechmeria coniospora</name>
    <name type="common">Nematophagous fungus</name>
    <name type="synonym">Meria coniospora</name>
    <dbReference type="NCBI Taxonomy" id="98403"/>
    <lineage>
        <taxon>Eukaryota</taxon>
        <taxon>Fungi</taxon>
        <taxon>Dikarya</taxon>
        <taxon>Ascomycota</taxon>
        <taxon>Pezizomycotina</taxon>
        <taxon>Sordariomycetes</taxon>
        <taxon>Hypocreomycetidae</taxon>
        <taxon>Hypocreales</taxon>
        <taxon>Ophiocordycipitaceae</taxon>
        <taxon>Drechmeria</taxon>
    </lineage>
</organism>
<reference evidence="2 3" key="1">
    <citation type="journal article" date="2016" name="Sci. Rep.">
        <title>Insights into Adaptations to a Near-Obligate Nematode Endoparasitic Lifestyle from the Finished Genome of Drechmeria coniospora.</title>
        <authorList>
            <person name="Zhang L."/>
            <person name="Zhou Z."/>
            <person name="Guo Q."/>
            <person name="Fokkens L."/>
            <person name="Miskei M."/>
            <person name="Pocsi I."/>
            <person name="Zhang W."/>
            <person name="Chen M."/>
            <person name="Wang L."/>
            <person name="Sun Y."/>
            <person name="Donzelli B.G."/>
            <person name="Gibson D.M."/>
            <person name="Nelson D.R."/>
            <person name="Luo J.G."/>
            <person name="Rep M."/>
            <person name="Liu H."/>
            <person name="Yang S."/>
            <person name="Wang J."/>
            <person name="Krasnoff S.B."/>
            <person name="Xu Y."/>
            <person name="Molnar I."/>
            <person name="Lin M."/>
        </authorList>
    </citation>
    <scope>NUCLEOTIDE SEQUENCE [LARGE SCALE GENOMIC DNA]</scope>
    <source>
        <strain evidence="2 3">ARSEF 6962</strain>
    </source>
</reference>
<dbReference type="GeneID" id="63719719"/>
<feature type="region of interest" description="Disordered" evidence="1">
    <location>
        <begin position="1"/>
        <end position="118"/>
    </location>
</feature>
<sequence>MIKADIDDDASHSARAPGGTDAGVSSRRRASKRHGDDAGQENSPHDPAHSPTKEEEEEEEKKEMEAGARGQGGGEPGLLQPRLDEDQRRHPRPPPVGTYEQEHPGTASKYSRGKYSTPAVRRELQALHGRYLGRSHRDMTSTCARTAPTEAYLPSDAPLAGAGADAHGARVYV</sequence>
<feature type="region of interest" description="Disordered" evidence="1">
    <location>
        <begin position="154"/>
        <end position="173"/>
    </location>
</feature>
<evidence type="ECO:0000256" key="1">
    <source>
        <dbReference type="SAM" id="MobiDB-lite"/>
    </source>
</evidence>
<comment type="caution">
    <text evidence="2">The sequence shown here is derived from an EMBL/GenBank/DDBJ whole genome shotgun (WGS) entry which is preliminary data.</text>
</comment>
<dbReference type="EMBL" id="LAYC01000003">
    <property type="protein sequence ID" value="KYK55114.1"/>
    <property type="molecule type" value="Genomic_DNA"/>
</dbReference>
<name>A0A151GDG9_DRECN</name>
<protein>
    <submittedName>
        <fullName evidence="2">Uncharacterized protein</fullName>
    </submittedName>
</protein>
<proteinExistence type="predicted"/>
<feature type="compositionally biased region" description="Basic and acidic residues" evidence="1">
    <location>
        <begin position="33"/>
        <end position="53"/>
    </location>
</feature>
<dbReference type="Proteomes" id="UP000076580">
    <property type="component" value="Chromosome 03"/>
</dbReference>
<dbReference type="AlphaFoldDB" id="A0A151GDG9"/>
<evidence type="ECO:0000313" key="2">
    <source>
        <dbReference type="EMBL" id="KYK55114.1"/>
    </source>
</evidence>
<accession>A0A151GDG9</accession>